<dbReference type="SMART" id="SM00148">
    <property type="entry name" value="PLCXc"/>
    <property type="match status" value="1"/>
</dbReference>
<keyword evidence="5" id="KW-0807">Transducer</keyword>
<protein>
    <recommendedName>
        <fullName evidence="7">Phosphoinositide phospholipase C</fullName>
        <ecNumber evidence="7">3.1.4.11</ecNumber>
    </recommendedName>
</protein>
<keyword evidence="7" id="KW-0442">Lipid degradation</keyword>
<dbReference type="Pfam" id="PF00388">
    <property type="entry name" value="PI-PLC-X"/>
    <property type="match status" value="1"/>
</dbReference>
<proteinExistence type="predicted"/>
<dbReference type="EMBL" id="JAPWDV010000001">
    <property type="protein sequence ID" value="KAJ6221590.1"/>
    <property type="molecule type" value="Genomic_DNA"/>
</dbReference>
<dbReference type="InterPro" id="IPR001192">
    <property type="entry name" value="PI-PLC_fam"/>
</dbReference>
<evidence type="ECO:0000259" key="9">
    <source>
        <dbReference type="PROSITE" id="PS50004"/>
    </source>
</evidence>
<dbReference type="PROSITE" id="PS50004">
    <property type="entry name" value="C2"/>
    <property type="match status" value="1"/>
</dbReference>
<gene>
    <name evidence="11" type="ORF">RDWZM_000135</name>
</gene>
<evidence type="ECO:0000256" key="5">
    <source>
        <dbReference type="ARBA" id="ARBA00023224"/>
    </source>
</evidence>
<dbReference type="PRINTS" id="PR00390">
    <property type="entry name" value="PHPHLIPASEC"/>
</dbReference>
<dbReference type="GO" id="GO:0016042">
    <property type="term" value="P:lipid catabolic process"/>
    <property type="evidence" value="ECO:0007669"/>
    <property type="project" value="UniProtKB-KW"/>
</dbReference>
<evidence type="ECO:0000259" key="10">
    <source>
        <dbReference type="PROSITE" id="PS50008"/>
    </source>
</evidence>
<evidence type="ECO:0000256" key="7">
    <source>
        <dbReference type="RuleBase" id="RU361133"/>
    </source>
</evidence>
<dbReference type="Gene3D" id="1.10.238.10">
    <property type="entry name" value="EF-hand"/>
    <property type="match status" value="1"/>
</dbReference>
<sequence>MIGDKMKVKPRFYNPLNNHHHQQQPQHHSLTCNFWQLINNRTFKFKFVQRSFHLDIERKLIKVPGIFGLDKKKQINMFDVKEIREGFATDKWIEFKFNQQNNGIEMAENFFYFSIIMKSNSIEIVNIGRSIDLMTDNYQNYCQWLQTMRTLLEEIAELESKIYLKQIALHGNGHGFDTKKIDKLLLETTTFLDSIFNRYAIQNCNFMDKHGLQKFFQVEQDEKKTLAECQAMIAKVNSYIHRGFEIINQTLTENYLSRRGFYYFFQSIQFELFSSEHRKVCQDMSKPMSHYYIASSHNSYLSGNQITSSSSYEMYRKILQNGCRSIEIDIWEDGPDSELVVYHGKTMTSKIFLQGVLETINEVAFVESDYPVIISIENCCKKERSQSRMASMIKEIFQDRLYQSPIGDDETELPSPEKMRGKIFIKGIENLSHDSDSEESDNELSDSDYEFSFHQQSSINDESVLEVDEKESPLLRLIPKKFHRLFERQNSILTIGRTVSPQSSFIEGDFDNDYFEKRDSRYRLSLGDNNKKAQQNSKWSRIKKLSGKSRSRSSFKKIDPHNLSRPESLLQINLQRYNSSEIVNIEEIFSKCSISSKEKSTSFSELINYFKPRKFHSLDDCIGNFQFNEMISRNEMSSKQLIRECLQSYRQFTRTNMVRVYPHAWRQDSSNYIPTDHWNAGAQMVALNYQQISMPMLVNLALFSLNGNCGYVLKPEYIRNPMEQSYDMTQTKMILKIRLICGQFFDKFKRKETNLKVTIRIYSMVDKLRRSTKSIEFEPINPVWNEEFTFKIKNPELSFIQFTLVNRSSYVGHYMISMSAIKKGYRHISLLGRDLKNLKFCRLFLHVDYFNK</sequence>
<evidence type="ECO:0000313" key="12">
    <source>
        <dbReference type="Proteomes" id="UP001142055"/>
    </source>
</evidence>
<comment type="catalytic activity">
    <reaction evidence="1">
        <text>an N-(acyl)-sphingosylphosphoethanolamine = an N-(acyl)-sphingosyl-1,3-cyclic phosphate + ethanolamine</text>
        <dbReference type="Rhea" id="RHEA:60648"/>
        <dbReference type="ChEBI" id="CHEBI:57603"/>
        <dbReference type="ChEBI" id="CHEBI:143891"/>
        <dbReference type="ChEBI" id="CHEBI:143892"/>
    </reaction>
</comment>
<evidence type="ECO:0000256" key="8">
    <source>
        <dbReference type="SAM" id="MobiDB-lite"/>
    </source>
</evidence>
<dbReference type="Gene3D" id="2.60.40.150">
    <property type="entry name" value="C2 domain"/>
    <property type="match status" value="1"/>
</dbReference>
<evidence type="ECO:0000313" key="11">
    <source>
        <dbReference type="EMBL" id="KAJ6221590.1"/>
    </source>
</evidence>
<keyword evidence="7" id="KW-0443">Lipid metabolism</keyword>
<evidence type="ECO:0000256" key="4">
    <source>
        <dbReference type="ARBA" id="ARBA00023157"/>
    </source>
</evidence>
<comment type="catalytic activity">
    <reaction evidence="7">
        <text>a 1,2-diacyl-sn-glycero-3-phospho-(1D-myo-inositol-4,5-bisphosphate) + H2O = 1D-myo-inositol 1,4,5-trisphosphate + a 1,2-diacyl-sn-glycerol + H(+)</text>
        <dbReference type="Rhea" id="RHEA:33179"/>
        <dbReference type="ChEBI" id="CHEBI:15377"/>
        <dbReference type="ChEBI" id="CHEBI:15378"/>
        <dbReference type="ChEBI" id="CHEBI:17815"/>
        <dbReference type="ChEBI" id="CHEBI:58456"/>
        <dbReference type="ChEBI" id="CHEBI:203600"/>
        <dbReference type="EC" id="3.1.4.11"/>
    </reaction>
</comment>
<keyword evidence="3" id="KW-0460">Magnesium</keyword>
<dbReference type="InterPro" id="IPR000909">
    <property type="entry name" value="PLipase_C_PInositol-sp_X_dom"/>
</dbReference>
<evidence type="ECO:0000256" key="1">
    <source>
        <dbReference type="ARBA" id="ARBA00000110"/>
    </source>
</evidence>
<keyword evidence="7" id="KW-0378">Hydrolase</keyword>
<dbReference type="Gene3D" id="3.20.20.190">
    <property type="entry name" value="Phosphatidylinositol (PI) phosphodiesterase"/>
    <property type="match status" value="2"/>
</dbReference>
<dbReference type="Pfam" id="PF00387">
    <property type="entry name" value="PI-PLC-Y"/>
    <property type="match status" value="1"/>
</dbReference>
<keyword evidence="6" id="KW-0456">Lyase</keyword>
<dbReference type="SMART" id="SM00239">
    <property type="entry name" value="C2"/>
    <property type="match status" value="1"/>
</dbReference>
<evidence type="ECO:0000256" key="6">
    <source>
        <dbReference type="ARBA" id="ARBA00023239"/>
    </source>
</evidence>
<keyword evidence="12" id="KW-1185">Reference proteome</keyword>
<dbReference type="SUPFAM" id="SSF51695">
    <property type="entry name" value="PLC-like phosphodiesterases"/>
    <property type="match status" value="1"/>
</dbReference>
<dbReference type="CDD" id="cd00275">
    <property type="entry name" value="C2_PLC_like"/>
    <property type="match status" value="1"/>
</dbReference>
<dbReference type="Pfam" id="PF00168">
    <property type="entry name" value="C2"/>
    <property type="match status" value="1"/>
</dbReference>
<dbReference type="PANTHER" id="PTHR10336">
    <property type="entry name" value="PHOSPHOINOSITIDE-SPECIFIC PHOSPHOLIPASE C FAMILY PROTEIN"/>
    <property type="match status" value="1"/>
</dbReference>
<accession>A0A9Q0RPH4</accession>
<dbReference type="AlphaFoldDB" id="A0A9Q0RPH4"/>
<dbReference type="SMART" id="SM00149">
    <property type="entry name" value="PLCYc"/>
    <property type="match status" value="1"/>
</dbReference>
<reference evidence="11" key="1">
    <citation type="submission" date="2022-12" db="EMBL/GenBank/DDBJ databases">
        <title>Genome assemblies of Blomia tropicalis.</title>
        <authorList>
            <person name="Cui Y."/>
        </authorList>
    </citation>
    <scope>NUCLEOTIDE SEQUENCE</scope>
    <source>
        <tissue evidence="11">Adult mites</tissue>
    </source>
</reference>
<dbReference type="InterPro" id="IPR035892">
    <property type="entry name" value="C2_domain_sf"/>
</dbReference>
<dbReference type="GO" id="GO:0046872">
    <property type="term" value="F:metal ion binding"/>
    <property type="evidence" value="ECO:0007669"/>
    <property type="project" value="UniProtKB-KW"/>
</dbReference>
<keyword evidence="2" id="KW-0479">Metal-binding</keyword>
<feature type="domain" description="PI-PLC Y-box" evidence="10">
    <location>
        <begin position="603"/>
        <end position="719"/>
    </location>
</feature>
<dbReference type="SUPFAM" id="SSF47473">
    <property type="entry name" value="EF-hand"/>
    <property type="match status" value="1"/>
</dbReference>
<keyword evidence="4" id="KW-1015">Disulfide bond</keyword>
<dbReference type="GO" id="GO:0016829">
    <property type="term" value="F:lyase activity"/>
    <property type="evidence" value="ECO:0007669"/>
    <property type="project" value="UniProtKB-KW"/>
</dbReference>
<dbReference type="OMA" id="RRKYHHA"/>
<dbReference type="Proteomes" id="UP001142055">
    <property type="component" value="Chromosome 1"/>
</dbReference>
<dbReference type="GO" id="GO:0004435">
    <property type="term" value="F:phosphatidylinositol-4,5-bisphosphate phospholipase C activity"/>
    <property type="evidence" value="ECO:0007669"/>
    <property type="project" value="UniProtKB-EC"/>
</dbReference>
<feature type="region of interest" description="Disordered" evidence="8">
    <location>
        <begin position="526"/>
        <end position="558"/>
    </location>
</feature>
<dbReference type="SUPFAM" id="SSF49562">
    <property type="entry name" value="C2 domain (Calcium/lipid-binding domain, CaLB)"/>
    <property type="match status" value="1"/>
</dbReference>
<organism evidence="11 12">
    <name type="scientific">Blomia tropicalis</name>
    <name type="common">Mite</name>
    <dbReference type="NCBI Taxonomy" id="40697"/>
    <lineage>
        <taxon>Eukaryota</taxon>
        <taxon>Metazoa</taxon>
        <taxon>Ecdysozoa</taxon>
        <taxon>Arthropoda</taxon>
        <taxon>Chelicerata</taxon>
        <taxon>Arachnida</taxon>
        <taxon>Acari</taxon>
        <taxon>Acariformes</taxon>
        <taxon>Sarcoptiformes</taxon>
        <taxon>Astigmata</taxon>
        <taxon>Glycyphagoidea</taxon>
        <taxon>Echimyopodidae</taxon>
        <taxon>Blomia</taxon>
    </lineage>
</organism>
<dbReference type="EC" id="3.1.4.11" evidence="7"/>
<comment type="caution">
    <text evidence="11">The sequence shown here is derived from an EMBL/GenBank/DDBJ whole genome shotgun (WGS) entry which is preliminary data.</text>
</comment>
<feature type="domain" description="C2" evidence="9">
    <location>
        <begin position="716"/>
        <end position="838"/>
    </location>
</feature>
<dbReference type="Gene3D" id="2.30.29.30">
    <property type="entry name" value="Pleckstrin-homology domain (PH domain)/Phosphotyrosine-binding domain (PTB)"/>
    <property type="match status" value="1"/>
</dbReference>
<evidence type="ECO:0000256" key="2">
    <source>
        <dbReference type="ARBA" id="ARBA00022723"/>
    </source>
</evidence>
<dbReference type="InterPro" id="IPR000008">
    <property type="entry name" value="C2_dom"/>
</dbReference>
<dbReference type="InterPro" id="IPR011992">
    <property type="entry name" value="EF-hand-dom_pair"/>
</dbReference>
<evidence type="ECO:0000256" key="3">
    <source>
        <dbReference type="ARBA" id="ARBA00022842"/>
    </source>
</evidence>
<dbReference type="InterPro" id="IPR017946">
    <property type="entry name" value="PLC-like_Pdiesterase_TIM-brl"/>
</dbReference>
<dbReference type="PROSITE" id="PS50007">
    <property type="entry name" value="PIPLC_X_DOMAIN"/>
    <property type="match status" value="1"/>
</dbReference>
<dbReference type="CDD" id="cd08558">
    <property type="entry name" value="PI-PLCc_eukaryota"/>
    <property type="match status" value="1"/>
</dbReference>
<dbReference type="InterPro" id="IPR011993">
    <property type="entry name" value="PH-like_dom_sf"/>
</dbReference>
<dbReference type="InterPro" id="IPR001711">
    <property type="entry name" value="PLipase_C_Pinositol-sp_Y"/>
</dbReference>
<name>A0A9Q0RPH4_BLOTA</name>
<feature type="compositionally biased region" description="Basic residues" evidence="8">
    <location>
        <begin position="540"/>
        <end position="555"/>
    </location>
</feature>
<dbReference type="PROSITE" id="PS50008">
    <property type="entry name" value="PIPLC_Y_DOMAIN"/>
    <property type="match status" value="1"/>
</dbReference>
<dbReference type="GO" id="GO:0035556">
    <property type="term" value="P:intracellular signal transduction"/>
    <property type="evidence" value="ECO:0007669"/>
    <property type="project" value="InterPro"/>
</dbReference>